<dbReference type="Proteomes" id="UP000198963">
    <property type="component" value="Chromosome I"/>
</dbReference>
<name>A0A1H1TWC8_9FLAO</name>
<keyword evidence="3" id="KW-1185">Reference proteome</keyword>
<accession>A0A1H1TWC8</accession>
<dbReference type="RefSeq" id="WP_092446622.1">
    <property type="nucleotide sequence ID" value="NZ_LT629774.1"/>
</dbReference>
<dbReference type="STRING" id="1249933.SAMN04489797_2055"/>
<keyword evidence="1" id="KW-1133">Transmembrane helix</keyword>
<organism evidence="2 3">
    <name type="scientific">Winogradskyella sediminis</name>
    <dbReference type="NCBI Taxonomy" id="1382466"/>
    <lineage>
        <taxon>Bacteria</taxon>
        <taxon>Pseudomonadati</taxon>
        <taxon>Bacteroidota</taxon>
        <taxon>Flavobacteriia</taxon>
        <taxon>Flavobacteriales</taxon>
        <taxon>Flavobacteriaceae</taxon>
        <taxon>Winogradskyella</taxon>
    </lineage>
</organism>
<keyword evidence="1" id="KW-0472">Membrane</keyword>
<evidence type="ECO:0000313" key="3">
    <source>
        <dbReference type="Proteomes" id="UP000198963"/>
    </source>
</evidence>
<reference evidence="2 3" key="1">
    <citation type="submission" date="2016-10" db="EMBL/GenBank/DDBJ databases">
        <authorList>
            <person name="Varghese N."/>
            <person name="Submissions S."/>
        </authorList>
    </citation>
    <scope>NUCLEOTIDE SEQUENCE [LARGE SCALE GENOMIC DNA]</scope>
    <source>
        <strain evidence="2 3">RHA_55</strain>
    </source>
</reference>
<evidence type="ECO:0000256" key="1">
    <source>
        <dbReference type="SAM" id="Phobius"/>
    </source>
</evidence>
<feature type="transmembrane region" description="Helical" evidence="1">
    <location>
        <begin position="15"/>
        <end position="33"/>
    </location>
</feature>
<proteinExistence type="predicted"/>
<evidence type="ECO:0000313" key="2">
    <source>
        <dbReference type="EMBL" id="SDS64206.1"/>
    </source>
</evidence>
<dbReference type="EMBL" id="LT629774">
    <property type="protein sequence ID" value="SDS64206.1"/>
    <property type="molecule type" value="Genomic_DNA"/>
</dbReference>
<gene>
    <name evidence="2" type="ORF">SAMN04489797_2055</name>
</gene>
<protein>
    <submittedName>
        <fullName evidence="2">Uncharacterized protein</fullName>
    </submittedName>
</protein>
<keyword evidence="1" id="KW-0812">Transmembrane</keyword>
<sequence length="139" mass="16110">MITIYKSYKSNKFKTLKYACLSILIVMSMIGFSQSEHKSKYDRPIAEIEYHTLNIVVTVDSLQELQSELILTDFDVLLEEAKAYQNLSFELVCNVKGLSKGYTKSVTLKIESTTENKDYFLSRIKKLKEVAINYYTHKN</sequence>
<dbReference type="AlphaFoldDB" id="A0A1H1TWC8"/>